<comment type="caution">
    <text evidence="1">The sequence shown here is derived from an EMBL/GenBank/DDBJ whole genome shotgun (WGS) entry which is preliminary data.</text>
</comment>
<feature type="non-terminal residue" evidence="1">
    <location>
        <position position="263"/>
    </location>
</feature>
<evidence type="ECO:0000313" key="1">
    <source>
        <dbReference type="EMBL" id="GAG05617.1"/>
    </source>
</evidence>
<reference evidence="1" key="1">
    <citation type="journal article" date="2014" name="Front. Microbiol.">
        <title>High frequency of phylogenetically diverse reductive dehalogenase-homologous genes in deep subseafloor sedimentary metagenomes.</title>
        <authorList>
            <person name="Kawai M."/>
            <person name="Futagami T."/>
            <person name="Toyoda A."/>
            <person name="Takaki Y."/>
            <person name="Nishi S."/>
            <person name="Hori S."/>
            <person name="Arai W."/>
            <person name="Tsubouchi T."/>
            <person name="Morono Y."/>
            <person name="Uchiyama I."/>
            <person name="Ito T."/>
            <person name="Fujiyama A."/>
            <person name="Inagaki F."/>
            <person name="Takami H."/>
        </authorList>
    </citation>
    <scope>NUCLEOTIDE SEQUENCE</scope>
    <source>
        <strain evidence="1">Expedition CK06-06</strain>
    </source>
</reference>
<dbReference type="InterPro" id="IPR029044">
    <property type="entry name" value="Nucleotide-diphossugar_trans"/>
</dbReference>
<organism evidence="1">
    <name type="scientific">marine sediment metagenome</name>
    <dbReference type="NCBI Taxonomy" id="412755"/>
    <lineage>
        <taxon>unclassified sequences</taxon>
        <taxon>metagenomes</taxon>
        <taxon>ecological metagenomes</taxon>
    </lineage>
</organism>
<protein>
    <recommendedName>
        <fullName evidence="2">Nucleotide-diphospho-sugar transferase domain-containing protein</fullName>
    </recommendedName>
</protein>
<evidence type="ECO:0008006" key="2">
    <source>
        <dbReference type="Google" id="ProtNLM"/>
    </source>
</evidence>
<dbReference type="SUPFAM" id="SSF53448">
    <property type="entry name" value="Nucleotide-diphospho-sugar transferases"/>
    <property type="match status" value="1"/>
</dbReference>
<name>X0V2I1_9ZZZZ</name>
<dbReference type="EMBL" id="BARS01024244">
    <property type="protein sequence ID" value="GAG05617.1"/>
    <property type="molecule type" value="Genomic_DNA"/>
</dbReference>
<dbReference type="AlphaFoldDB" id="X0V2I1"/>
<dbReference type="Gene3D" id="3.90.550.10">
    <property type="entry name" value="Spore Coat Polysaccharide Biosynthesis Protein SpsA, Chain A"/>
    <property type="match status" value="1"/>
</dbReference>
<sequence>MESLILSLASFYAFSREYAEVAIHEDDSFTKKDILTIKNIFPWAKLILLKDADIILRQKGFSEKTINLRHKHKLLIKAIDFHHIESRKRVLIIDTDVFFLKNISELWSKITEGEKFIFNDDREPAYGSSKKLLEKVLGRKLEMNPAPYVNTGLIVEPSAILREAKTIIDGYCKEFENFSYQRPHCIEQGFIACFLKNKKVEECVFSGNHRIIGHQDMPGTGYLKKYDFENNPDNVETIHLCGWNKLGKDFGAIRTKLLSFMKK</sequence>
<accession>X0V2I1</accession>
<proteinExistence type="predicted"/>
<gene>
    <name evidence="1" type="ORF">S01H1_38507</name>
</gene>